<keyword evidence="1" id="KW-0863">Zinc-finger</keyword>
<feature type="domain" description="Methyltransferase TRM13" evidence="3">
    <location>
        <begin position="335"/>
        <end position="613"/>
    </location>
</feature>
<dbReference type="Proteomes" id="UP000008909">
    <property type="component" value="Unassembled WGS sequence"/>
</dbReference>
<feature type="region of interest" description="Disordered" evidence="2">
    <location>
        <begin position="293"/>
        <end position="327"/>
    </location>
</feature>
<reference key="2">
    <citation type="submission" date="2011-10" db="EMBL/GenBank/DDBJ databases">
        <title>The genome and transcriptome sequence of Clonorchis sinensis provide insights into the carcinogenic liver fluke.</title>
        <authorList>
            <person name="Wang X."/>
            <person name="Huang Y."/>
            <person name="Chen W."/>
            <person name="Liu H."/>
            <person name="Guo L."/>
            <person name="Chen Y."/>
            <person name="Luo F."/>
            <person name="Zhou W."/>
            <person name="Sun J."/>
            <person name="Mao Q."/>
            <person name="Liang P."/>
            <person name="Zhou C."/>
            <person name="Tian Y."/>
            <person name="Men J."/>
            <person name="Lv X."/>
            <person name="Huang L."/>
            <person name="Zhou J."/>
            <person name="Hu Y."/>
            <person name="Li R."/>
            <person name="Zhang F."/>
            <person name="Lei H."/>
            <person name="Li X."/>
            <person name="Hu X."/>
            <person name="Liang C."/>
            <person name="Xu J."/>
            <person name="Wu Z."/>
            <person name="Yu X."/>
        </authorList>
    </citation>
    <scope>NUCLEOTIDE SEQUENCE</scope>
    <source>
        <strain>Henan</strain>
    </source>
</reference>
<dbReference type="EMBL" id="DF142910">
    <property type="protein sequence ID" value="GAA48798.1"/>
    <property type="molecule type" value="Genomic_DNA"/>
</dbReference>
<keyword evidence="1" id="KW-0479">Metal-binding</keyword>
<dbReference type="EC" id="2.1.1.225" evidence="1"/>
<comment type="similarity">
    <text evidence="1">Belongs to the methyltransferase TRM13 family.</text>
</comment>
<evidence type="ECO:0000256" key="1">
    <source>
        <dbReference type="RuleBase" id="RU367103"/>
    </source>
</evidence>
<keyword evidence="1" id="KW-0819">tRNA processing</keyword>
<keyword evidence="1 4" id="KW-0808">Transferase</keyword>
<evidence type="ECO:0000256" key="2">
    <source>
        <dbReference type="SAM" id="MobiDB-lite"/>
    </source>
</evidence>
<keyword evidence="1 4" id="KW-0489">Methyltransferase</keyword>
<sequence length="618" mass="69417">MDVDAAKQWSLDWHLPLNDEKCVHMSFGGDSANSFVMHGEKGPEDITRIDAKKDLGIWLSPNLSFSLHLEKSAQKAFAVLRMIRRTFSRITRTDFQILYWAYVRPLLEYANPVVYSGCTKDVILIERVQRAASKMVVGLKSMDYETRLVVLDLFPLEYRRLRGDLILSYALFEQGLSNRQLASDIPTILVINVISQYLLSKLKETPTRINSANHQGSASSSSQLPPINTITQEVILFLEKLRFLKEKLKLDECEHLTNSSNFERAIDIALHNPRHWSVNGFPGRLVCTVEPSLTTESTSPSTDAGREAVPPSAGSREGSHTSIPDSRGAKRHIYQNGCLVNILRSQNILSTDFNYVEFGAGRGGLSHWVNFCLAFDDAELPDVLANDHYWPNQPVDTNFILVEQNSIRYKFDTRHREAGNFIRLRMDIAQLDLKSVPALSKTKHKPIVALAKHLCGDATDLALRCLKNASKSVDDEERSLSIGGALFAVCCHHQCSWEETVGRMWLESEAGLTAREFAIAARLSSWATCGFKRCRQSANAEEDNGHSKQPNTSDLYELAGLTNEERISIGHTCKRLINWGRLCFIKNELKFPEAVMCTYTTVDVTPENLVLFASSAYG</sequence>
<gene>
    <name evidence="4" type="ORF">CLF_102049</name>
</gene>
<keyword evidence="5" id="KW-1185">Reference proteome</keyword>
<accession>G7Y763</accession>
<evidence type="ECO:0000313" key="5">
    <source>
        <dbReference type="Proteomes" id="UP000008909"/>
    </source>
</evidence>
<comment type="catalytic activity">
    <reaction evidence="1">
        <text>cytidine(4) in tRNA(Pro) + S-adenosyl-L-methionine = 2'-O-methylcytidine(4) in tRNA(Pro) + S-adenosyl-L-homocysteine + H(+)</text>
        <dbReference type="Rhea" id="RHEA:32767"/>
        <dbReference type="Rhea" id="RHEA-COMP:10397"/>
        <dbReference type="Rhea" id="RHEA-COMP:10398"/>
        <dbReference type="ChEBI" id="CHEBI:15378"/>
        <dbReference type="ChEBI" id="CHEBI:57856"/>
        <dbReference type="ChEBI" id="CHEBI:59789"/>
        <dbReference type="ChEBI" id="CHEBI:74495"/>
        <dbReference type="ChEBI" id="CHEBI:82748"/>
        <dbReference type="EC" id="2.1.1.225"/>
    </reaction>
</comment>
<keyword evidence="1" id="KW-0862">Zinc</keyword>
<evidence type="ECO:0000259" key="3">
    <source>
        <dbReference type="Pfam" id="PF05206"/>
    </source>
</evidence>
<dbReference type="InterPro" id="IPR007871">
    <property type="entry name" value="Methyltransferase_TRM13"/>
</dbReference>
<organism evidence="4 5">
    <name type="scientific">Clonorchis sinensis</name>
    <name type="common">Chinese liver fluke</name>
    <dbReference type="NCBI Taxonomy" id="79923"/>
    <lineage>
        <taxon>Eukaryota</taxon>
        <taxon>Metazoa</taxon>
        <taxon>Spiralia</taxon>
        <taxon>Lophotrochozoa</taxon>
        <taxon>Platyhelminthes</taxon>
        <taxon>Trematoda</taxon>
        <taxon>Digenea</taxon>
        <taxon>Opisthorchiida</taxon>
        <taxon>Opisthorchiata</taxon>
        <taxon>Opisthorchiidae</taxon>
        <taxon>Clonorchis</taxon>
    </lineage>
</organism>
<dbReference type="GO" id="GO:0106050">
    <property type="term" value="F:tRNA 2'-O-methyltransferase activity"/>
    <property type="evidence" value="ECO:0007669"/>
    <property type="project" value="UniProtKB-UniRule"/>
</dbReference>
<reference evidence="4" key="1">
    <citation type="journal article" date="2011" name="Genome Biol.">
        <title>The draft genome of the carcinogenic human liver fluke Clonorchis sinensis.</title>
        <authorList>
            <person name="Wang X."/>
            <person name="Chen W."/>
            <person name="Huang Y."/>
            <person name="Sun J."/>
            <person name="Men J."/>
            <person name="Liu H."/>
            <person name="Luo F."/>
            <person name="Guo L."/>
            <person name="Lv X."/>
            <person name="Deng C."/>
            <person name="Zhou C."/>
            <person name="Fan Y."/>
            <person name="Li X."/>
            <person name="Huang L."/>
            <person name="Hu Y."/>
            <person name="Liang C."/>
            <person name="Hu X."/>
            <person name="Xu J."/>
            <person name="Yu X."/>
        </authorList>
    </citation>
    <scope>NUCLEOTIDE SEQUENCE [LARGE SCALE GENOMIC DNA]</scope>
    <source>
        <strain evidence="4">Henan</strain>
    </source>
</reference>
<proteinExistence type="inferred from homology"/>
<comment type="catalytic activity">
    <reaction evidence="1">
        <text>adenosine(4) in tRNA(His) + S-adenosyl-L-methionine = 2'-O-methyladenosine(4) in tRNA(His) + S-adenosyl-L-homocysteine + H(+)</text>
        <dbReference type="Rhea" id="RHEA:43196"/>
        <dbReference type="Rhea" id="RHEA-COMP:10401"/>
        <dbReference type="Rhea" id="RHEA-COMP:10402"/>
        <dbReference type="ChEBI" id="CHEBI:15378"/>
        <dbReference type="ChEBI" id="CHEBI:57856"/>
        <dbReference type="ChEBI" id="CHEBI:59789"/>
        <dbReference type="ChEBI" id="CHEBI:74411"/>
        <dbReference type="ChEBI" id="CHEBI:74477"/>
        <dbReference type="EC" id="2.1.1.225"/>
    </reaction>
</comment>
<dbReference type="PANTHER" id="PTHR12998">
    <property type="entry name" value="TRNA:M(4)X MODIFICATION ENZYME TRM13 HOMOLOG"/>
    <property type="match status" value="1"/>
</dbReference>
<evidence type="ECO:0000313" key="4">
    <source>
        <dbReference type="EMBL" id="GAA48798.1"/>
    </source>
</evidence>
<dbReference type="GO" id="GO:0030488">
    <property type="term" value="P:tRNA methylation"/>
    <property type="evidence" value="ECO:0007669"/>
    <property type="project" value="InterPro"/>
</dbReference>
<feature type="compositionally biased region" description="Low complexity" evidence="2">
    <location>
        <begin position="293"/>
        <end position="302"/>
    </location>
</feature>
<keyword evidence="1" id="KW-0949">S-adenosyl-L-methionine</keyword>
<name>G7Y763_CLOSI</name>
<dbReference type="AlphaFoldDB" id="G7Y763"/>
<dbReference type="PANTHER" id="PTHR12998:SF0">
    <property type="entry name" value="TRNA:M(4)X MODIFICATION ENZYME TRM13 HOMOLOG"/>
    <property type="match status" value="1"/>
</dbReference>
<dbReference type="Pfam" id="PF05206">
    <property type="entry name" value="TRM13"/>
    <property type="match status" value="1"/>
</dbReference>
<dbReference type="GO" id="GO:0008270">
    <property type="term" value="F:zinc ion binding"/>
    <property type="evidence" value="ECO:0007669"/>
    <property type="project" value="UniProtKB-KW"/>
</dbReference>
<dbReference type="InterPro" id="IPR039044">
    <property type="entry name" value="Trm13"/>
</dbReference>
<comment type="catalytic activity">
    <reaction evidence="1">
        <text>cytidine(4) in tRNA(Gly)(GCC) + S-adenosyl-L-methionine = 2'-O-methylcytidine(4) in tRNA(Gly)(GCC) + S-adenosyl-L-homocysteine + H(+)</text>
        <dbReference type="Rhea" id="RHEA:43192"/>
        <dbReference type="Rhea" id="RHEA-COMP:10399"/>
        <dbReference type="Rhea" id="RHEA-COMP:10400"/>
        <dbReference type="ChEBI" id="CHEBI:15378"/>
        <dbReference type="ChEBI" id="CHEBI:57856"/>
        <dbReference type="ChEBI" id="CHEBI:59789"/>
        <dbReference type="ChEBI" id="CHEBI:74495"/>
        <dbReference type="ChEBI" id="CHEBI:82748"/>
        <dbReference type="EC" id="2.1.1.225"/>
    </reaction>
</comment>
<protein>
    <recommendedName>
        <fullName evidence="1">tRNA:m(4)X modification enzyme TRM13</fullName>
        <ecNumber evidence="1">2.1.1.225</ecNumber>
    </recommendedName>
</protein>
<comment type="function">
    <text evidence="1">tRNA methylase which 2'-O-methylates cytidine(4) in tRNA(Pro) and tRNA(Gly)(GCC), and adenosine(4) in tRNA(His).</text>
</comment>